<evidence type="ECO:0000313" key="1">
    <source>
        <dbReference type="EMBL" id="KAJ9072857.1"/>
    </source>
</evidence>
<proteinExistence type="predicted"/>
<accession>A0ACC2TF30</accession>
<protein>
    <submittedName>
        <fullName evidence="1">Uncharacterized protein</fullName>
    </submittedName>
</protein>
<name>A0ACC2TF30_9FUNG</name>
<gene>
    <name evidence="1" type="ORF">DSO57_1022802</name>
</gene>
<dbReference type="Proteomes" id="UP001165960">
    <property type="component" value="Unassembled WGS sequence"/>
</dbReference>
<reference evidence="1" key="1">
    <citation type="submission" date="2022-04" db="EMBL/GenBank/DDBJ databases">
        <title>Genome of the entomopathogenic fungus Entomophthora muscae.</title>
        <authorList>
            <person name="Elya C."/>
            <person name="Lovett B.R."/>
            <person name="Lee E."/>
            <person name="Macias A.M."/>
            <person name="Hajek A.E."/>
            <person name="De Bivort B.L."/>
            <person name="Kasson M.T."/>
            <person name="De Fine Licht H.H."/>
            <person name="Stajich J.E."/>
        </authorList>
    </citation>
    <scope>NUCLEOTIDE SEQUENCE</scope>
    <source>
        <strain evidence="1">Berkeley</strain>
    </source>
</reference>
<dbReference type="EMBL" id="QTSX02002956">
    <property type="protein sequence ID" value="KAJ9072857.1"/>
    <property type="molecule type" value="Genomic_DNA"/>
</dbReference>
<sequence>MTATCRRVGMSDLQHEEEPLLRDGDIEDDGIDVQFTWRAALVGSLLGCVVSASNMYLGLKSGWTFGASIFGAILGYTLLKAMSRLQGVPFGMKENCTVQTAATAAGGLSAGFVAGVPAMFRLGLLPALEECWGMFFLWTLAAGFYGMFFAIPLRTYFIIQQKLVFPSCTAAAHTIRTLHTGDGKEAEEQARWILWSFMGSMGYKLVSFFVPFVVDMHPLYYVYKVTGASVLREIDVTWKWKFQISTAFYGAGMMVGMNTALSFLAGDILAWAVLGPLLMYIPSTDVLHDSPYGLAEDGARAQYWLLWVGIVIMLCASFTELAMQYSSVWHGVRGGLMQLHYSLAPLLGLPRPTLQTNADDPAAEDEQVAAWMWMGGLSFSCVLTLAVVYFYFDMSLGAGVVAIVLGFAFSFIGCQSSGETDMNPTGVIGKASQFVFATIPAPTVRLQQTHNLIAGILSSSCASQAVDMVGDLKTGHLLRASPRSQFYAQMVGATFGIVVSVLLFMLFGQAYPCILKEPAVGEHCEFPAPAVAAWAGVTRALTSDISKNVPPSCRVACVIFAMLTIATIVLKNTLLRSKAHLLPNWNAIGIAFVNPAPYIPLANFIGALIGYIWSTKNPRHWNLVGISLASGLIAGEGVGGVFHAFFQIIGWKQSELGSGFGCPGYIPDNC</sequence>
<evidence type="ECO:0000313" key="2">
    <source>
        <dbReference type="Proteomes" id="UP001165960"/>
    </source>
</evidence>
<keyword evidence="2" id="KW-1185">Reference proteome</keyword>
<comment type="caution">
    <text evidence="1">The sequence shown here is derived from an EMBL/GenBank/DDBJ whole genome shotgun (WGS) entry which is preliminary data.</text>
</comment>
<organism evidence="1 2">
    <name type="scientific">Entomophthora muscae</name>
    <dbReference type="NCBI Taxonomy" id="34485"/>
    <lineage>
        <taxon>Eukaryota</taxon>
        <taxon>Fungi</taxon>
        <taxon>Fungi incertae sedis</taxon>
        <taxon>Zoopagomycota</taxon>
        <taxon>Entomophthoromycotina</taxon>
        <taxon>Entomophthoromycetes</taxon>
        <taxon>Entomophthorales</taxon>
        <taxon>Entomophthoraceae</taxon>
        <taxon>Entomophthora</taxon>
    </lineage>
</organism>